<dbReference type="SUPFAM" id="SSF51735">
    <property type="entry name" value="NAD(P)-binding Rossmann-fold domains"/>
    <property type="match status" value="1"/>
</dbReference>
<keyword evidence="12" id="KW-1185">Reference proteome</keyword>
<dbReference type="RefSeq" id="WP_077411748.1">
    <property type="nucleotide sequence ID" value="NZ_JBHRTS010000007.1"/>
</dbReference>
<dbReference type="Proteomes" id="UP001595533">
    <property type="component" value="Unassembled WGS sequence"/>
</dbReference>
<feature type="transmembrane region" description="Helical" evidence="9">
    <location>
        <begin position="93"/>
        <end position="113"/>
    </location>
</feature>
<dbReference type="InterPro" id="IPR006153">
    <property type="entry name" value="Cation/H_exchanger_TM"/>
</dbReference>
<evidence type="ECO:0000256" key="4">
    <source>
        <dbReference type="ARBA" id="ARBA00022475"/>
    </source>
</evidence>
<feature type="domain" description="Cation/H+ exchanger transmembrane" evidence="10">
    <location>
        <begin position="18"/>
        <end position="391"/>
    </location>
</feature>
<keyword evidence="3" id="KW-0050">Antiport</keyword>
<dbReference type="Pfam" id="PF00999">
    <property type="entry name" value="Na_H_Exchanger"/>
    <property type="match status" value="1"/>
</dbReference>
<dbReference type="PANTHER" id="PTHR32507">
    <property type="entry name" value="NA(+)/H(+) ANTIPORTER 1"/>
    <property type="match status" value="1"/>
</dbReference>
<keyword evidence="7" id="KW-0406">Ion transport</keyword>
<organism evidence="11 12">
    <name type="scientific">Marinicella sediminis</name>
    <dbReference type="NCBI Taxonomy" id="1792834"/>
    <lineage>
        <taxon>Bacteria</taxon>
        <taxon>Pseudomonadati</taxon>
        <taxon>Pseudomonadota</taxon>
        <taxon>Gammaproteobacteria</taxon>
        <taxon>Lysobacterales</taxon>
        <taxon>Marinicellaceae</taxon>
        <taxon>Marinicella</taxon>
    </lineage>
</organism>
<feature type="transmembrane region" description="Helical" evidence="9">
    <location>
        <begin position="296"/>
        <end position="314"/>
    </location>
</feature>
<evidence type="ECO:0000256" key="7">
    <source>
        <dbReference type="ARBA" id="ARBA00023065"/>
    </source>
</evidence>
<comment type="caution">
    <text evidence="11">The sequence shown here is derived from an EMBL/GenBank/DDBJ whole genome shotgun (WGS) entry which is preliminary data.</text>
</comment>
<feature type="transmembrane region" description="Helical" evidence="9">
    <location>
        <begin position="221"/>
        <end position="242"/>
    </location>
</feature>
<feature type="transmembrane region" description="Helical" evidence="9">
    <location>
        <begin position="31"/>
        <end position="49"/>
    </location>
</feature>
<evidence type="ECO:0000256" key="8">
    <source>
        <dbReference type="ARBA" id="ARBA00023136"/>
    </source>
</evidence>
<comment type="subcellular location">
    <subcellularLocation>
        <location evidence="1">Cell membrane</location>
        <topology evidence="1">Multi-pass membrane protein</topology>
    </subcellularLocation>
</comment>
<gene>
    <name evidence="11" type="ORF">ACFODZ_12985</name>
</gene>
<dbReference type="PANTHER" id="PTHR32507:SF0">
    <property type="entry name" value="NA(+)_H(+) ANTIPORTER 2-RELATED"/>
    <property type="match status" value="1"/>
</dbReference>
<accession>A0ABV7JE59</accession>
<keyword evidence="6 9" id="KW-1133">Transmembrane helix</keyword>
<evidence type="ECO:0000256" key="1">
    <source>
        <dbReference type="ARBA" id="ARBA00004651"/>
    </source>
</evidence>
<evidence type="ECO:0000259" key="10">
    <source>
        <dbReference type="Pfam" id="PF00999"/>
    </source>
</evidence>
<evidence type="ECO:0000256" key="9">
    <source>
        <dbReference type="SAM" id="Phobius"/>
    </source>
</evidence>
<keyword evidence="4" id="KW-1003">Cell membrane</keyword>
<evidence type="ECO:0000256" key="6">
    <source>
        <dbReference type="ARBA" id="ARBA00022989"/>
    </source>
</evidence>
<evidence type="ECO:0000313" key="11">
    <source>
        <dbReference type="EMBL" id="MFC3195160.1"/>
    </source>
</evidence>
<sequence>MSEHLMLSIAAIGILGSLAQWLAWWLKLPSILLLLLLGIILGKPVTGLIDPDLIFGDLLFPMVSLAVSVILFEGALTLNLREIRGLESVVRRMVTLGMIVTWLTIAVATHWLLDLPWLLSLLFGSLVVVTGPTVIVPMLRIFKLNKKVANVLRWEGIVIDPLGALLAVLVFNFIISSQQGAEGLMGVFLDFGWIFLVGLVLGALGGHLMGVVLRRHWLPEYLHNVFTLTLVFAVFALSNHLAHESGLLTVTVMGMWLANSKNTPIEDILNFKESLTVLLISGLFIILAARLDLQEFLNIGWLSLVILLVVQFVARPLKILISTWGSDLNFKERVVLSWIAPRGIVAAAVSALFALKLEQQGYSEANLLVSLTFMVIIGTVVFQSATAGYLAKKLGVANPESKGILVVGSNPVAVAIAEALNKHGFECLLTDSHWRYIRDARMKDIRTYYGNVVSEHADQHLDLIGIGKMLALSMNKDLNLLAATRYKREFGVANIFVLNEEERNRDEHKHSVSREGKARNLFDRDITYAKLASLLSKGAKIKSTTLSDEYGYEQYLEQHGKGVIPMFGISADGKQLKVFTRKESVEKLGTEWTLVGLIPEKEEDNQPIV</sequence>
<dbReference type="EMBL" id="JBHRTS010000007">
    <property type="protein sequence ID" value="MFC3195160.1"/>
    <property type="molecule type" value="Genomic_DNA"/>
</dbReference>
<feature type="transmembrane region" description="Helical" evidence="9">
    <location>
        <begin position="61"/>
        <end position="81"/>
    </location>
</feature>
<keyword evidence="5 9" id="KW-0812">Transmembrane</keyword>
<dbReference type="InterPro" id="IPR038770">
    <property type="entry name" value="Na+/solute_symporter_sf"/>
</dbReference>
<proteinExistence type="predicted"/>
<feature type="transmembrane region" description="Helical" evidence="9">
    <location>
        <begin position="119"/>
        <end position="142"/>
    </location>
</feature>
<name>A0ABV7JE59_9GAMM</name>
<evidence type="ECO:0000313" key="12">
    <source>
        <dbReference type="Proteomes" id="UP001595533"/>
    </source>
</evidence>
<feature type="transmembrane region" description="Helical" evidence="9">
    <location>
        <begin position="6"/>
        <end position="24"/>
    </location>
</feature>
<protein>
    <submittedName>
        <fullName evidence="11">Cation:proton antiporter</fullName>
    </submittedName>
</protein>
<dbReference type="InterPro" id="IPR036291">
    <property type="entry name" value="NAD(P)-bd_dom_sf"/>
</dbReference>
<feature type="transmembrane region" description="Helical" evidence="9">
    <location>
        <begin position="187"/>
        <end position="209"/>
    </location>
</feature>
<keyword evidence="8 9" id="KW-0472">Membrane</keyword>
<feature type="transmembrane region" description="Helical" evidence="9">
    <location>
        <begin position="367"/>
        <end position="391"/>
    </location>
</feature>
<evidence type="ECO:0000256" key="5">
    <source>
        <dbReference type="ARBA" id="ARBA00022692"/>
    </source>
</evidence>
<feature type="transmembrane region" description="Helical" evidence="9">
    <location>
        <begin position="334"/>
        <end position="355"/>
    </location>
</feature>
<evidence type="ECO:0000256" key="2">
    <source>
        <dbReference type="ARBA" id="ARBA00022448"/>
    </source>
</evidence>
<dbReference type="Gene3D" id="3.40.50.720">
    <property type="entry name" value="NAD(P)-binding Rossmann-like Domain"/>
    <property type="match status" value="1"/>
</dbReference>
<reference evidence="12" key="1">
    <citation type="journal article" date="2019" name="Int. J. Syst. Evol. Microbiol.">
        <title>The Global Catalogue of Microorganisms (GCM) 10K type strain sequencing project: providing services to taxonomists for standard genome sequencing and annotation.</title>
        <authorList>
            <consortium name="The Broad Institute Genomics Platform"/>
            <consortium name="The Broad Institute Genome Sequencing Center for Infectious Disease"/>
            <person name="Wu L."/>
            <person name="Ma J."/>
        </authorList>
    </citation>
    <scope>NUCLEOTIDE SEQUENCE [LARGE SCALE GENOMIC DNA]</scope>
    <source>
        <strain evidence="12">KCTC 42953</strain>
    </source>
</reference>
<evidence type="ECO:0000256" key="3">
    <source>
        <dbReference type="ARBA" id="ARBA00022449"/>
    </source>
</evidence>
<dbReference type="Gene3D" id="1.20.1530.20">
    <property type="match status" value="1"/>
</dbReference>
<feature type="transmembrane region" description="Helical" evidence="9">
    <location>
        <begin position="271"/>
        <end position="289"/>
    </location>
</feature>
<keyword evidence="2" id="KW-0813">Transport</keyword>
<feature type="transmembrane region" description="Helical" evidence="9">
    <location>
        <begin position="154"/>
        <end position="175"/>
    </location>
</feature>